<sequence>KGKNEPGEKPDDCKVLRPVSLTESEVLHPVSLTESEEGVVPLSDQRLEDCVMVTSRRIPNLKCLYNRVTGSRSTLPVSAEMKPPLQSQLQRPHGMQAMQSMQMQQSLQMQQMQQMHHLQNMHAMQMQQSQQLQQWRTTTITTTTTTTTPC</sequence>
<evidence type="ECO:0000313" key="2">
    <source>
        <dbReference type="Proteomes" id="UP000626109"/>
    </source>
</evidence>
<dbReference type="Proteomes" id="UP000626109">
    <property type="component" value="Unassembled WGS sequence"/>
</dbReference>
<name>A0A813IW05_POLGL</name>
<dbReference type="EMBL" id="CAJNNW010014139">
    <property type="protein sequence ID" value="CAE8656257.1"/>
    <property type="molecule type" value="Genomic_DNA"/>
</dbReference>
<protein>
    <submittedName>
        <fullName evidence="1">Uncharacterized protein</fullName>
    </submittedName>
</protein>
<organism evidence="1 2">
    <name type="scientific">Polarella glacialis</name>
    <name type="common">Dinoflagellate</name>
    <dbReference type="NCBI Taxonomy" id="89957"/>
    <lineage>
        <taxon>Eukaryota</taxon>
        <taxon>Sar</taxon>
        <taxon>Alveolata</taxon>
        <taxon>Dinophyceae</taxon>
        <taxon>Suessiales</taxon>
        <taxon>Suessiaceae</taxon>
        <taxon>Polarella</taxon>
    </lineage>
</organism>
<dbReference type="AlphaFoldDB" id="A0A813IW05"/>
<feature type="non-terminal residue" evidence="1">
    <location>
        <position position="1"/>
    </location>
</feature>
<comment type="caution">
    <text evidence="1">The sequence shown here is derived from an EMBL/GenBank/DDBJ whole genome shotgun (WGS) entry which is preliminary data.</text>
</comment>
<reference evidence="1" key="1">
    <citation type="submission" date="2021-02" db="EMBL/GenBank/DDBJ databases">
        <authorList>
            <person name="Dougan E. K."/>
            <person name="Rhodes N."/>
            <person name="Thang M."/>
            <person name="Chan C."/>
        </authorList>
    </citation>
    <scope>NUCLEOTIDE SEQUENCE</scope>
</reference>
<accession>A0A813IW05</accession>
<gene>
    <name evidence="1" type="ORF">PGLA2088_LOCUS12064</name>
</gene>
<proteinExistence type="predicted"/>
<evidence type="ECO:0000313" key="1">
    <source>
        <dbReference type="EMBL" id="CAE8656257.1"/>
    </source>
</evidence>